<keyword evidence="2" id="KW-1185">Reference proteome</keyword>
<evidence type="ECO:0000313" key="1">
    <source>
        <dbReference type="EMBL" id="MBO2461738.1"/>
    </source>
</evidence>
<gene>
    <name evidence="1" type="ORF">J4709_29625</name>
</gene>
<proteinExistence type="predicted"/>
<accession>A0ABS3RZK5</accession>
<dbReference type="EMBL" id="JAGEPF010000018">
    <property type="protein sequence ID" value="MBO2461738.1"/>
    <property type="molecule type" value="Genomic_DNA"/>
</dbReference>
<dbReference type="RefSeq" id="WP_208245248.1">
    <property type="nucleotide sequence ID" value="NZ_JAGEPF010000018.1"/>
</dbReference>
<protein>
    <submittedName>
        <fullName evidence="1">Uncharacterized protein</fullName>
    </submittedName>
</protein>
<evidence type="ECO:0000313" key="2">
    <source>
        <dbReference type="Proteomes" id="UP000680206"/>
    </source>
</evidence>
<comment type="caution">
    <text evidence="1">The sequence shown here is derived from an EMBL/GenBank/DDBJ whole genome shotgun (WGS) entry which is preliminary data.</text>
</comment>
<organism evidence="1 2">
    <name type="scientific">Actinomadura violacea</name>
    <dbReference type="NCBI Taxonomy" id="2819934"/>
    <lineage>
        <taxon>Bacteria</taxon>
        <taxon>Bacillati</taxon>
        <taxon>Actinomycetota</taxon>
        <taxon>Actinomycetes</taxon>
        <taxon>Streptosporangiales</taxon>
        <taxon>Thermomonosporaceae</taxon>
        <taxon>Actinomadura</taxon>
    </lineage>
</organism>
<reference evidence="1 2" key="1">
    <citation type="submission" date="2021-03" db="EMBL/GenBank/DDBJ databases">
        <title>Actinomadura violae sp. nov., isolated from lichen in Thailand.</title>
        <authorList>
            <person name="Kanchanasin P."/>
            <person name="Saeng-In P."/>
            <person name="Phongsopitanun W."/>
            <person name="Yuki M."/>
            <person name="Kudo T."/>
            <person name="Ohkuma M."/>
            <person name="Tanasupawat S."/>
        </authorList>
    </citation>
    <scope>NUCLEOTIDE SEQUENCE [LARGE SCALE GENOMIC DNA]</scope>
    <source>
        <strain evidence="1 2">LCR2-06</strain>
    </source>
</reference>
<name>A0ABS3RZK5_9ACTN</name>
<dbReference type="Proteomes" id="UP000680206">
    <property type="component" value="Unassembled WGS sequence"/>
</dbReference>
<sequence length="84" mass="8912">MNVTYCLHTSSVITVGFVEVITCPECAADRGLCLTTSGGGQPVTGSCPAGHVWDEQRVTGFEVERTAIEGAVEKALDDVSRPER</sequence>